<protein>
    <submittedName>
        <fullName evidence="2">Uncharacterized protein (TIGR02594 family)</fullName>
    </submittedName>
</protein>
<proteinExistence type="predicted"/>
<dbReference type="Proteomes" id="UP000523821">
    <property type="component" value="Unassembled WGS sequence"/>
</dbReference>
<feature type="domain" description="Peptidase C51" evidence="1">
    <location>
        <begin position="296"/>
        <end position="379"/>
    </location>
</feature>
<evidence type="ECO:0000313" key="2">
    <source>
        <dbReference type="EMBL" id="MBB5752177.1"/>
    </source>
</evidence>
<dbReference type="InterPro" id="IPR023346">
    <property type="entry name" value="Lysozyme-like_dom_sf"/>
</dbReference>
<comment type="caution">
    <text evidence="2">The sequence shown here is derived from an EMBL/GenBank/DDBJ whole genome shotgun (WGS) entry which is preliminary data.</text>
</comment>
<name>A0A7W9CVL1_9HYPH</name>
<dbReference type="RefSeq" id="WP_183853602.1">
    <property type="nucleotide sequence ID" value="NZ_JACHOO010000002.1"/>
</dbReference>
<organism evidence="2 3">
    <name type="scientific">Prosthecomicrobium pneumaticum</name>
    <dbReference type="NCBI Taxonomy" id="81895"/>
    <lineage>
        <taxon>Bacteria</taxon>
        <taxon>Pseudomonadati</taxon>
        <taxon>Pseudomonadota</taxon>
        <taxon>Alphaproteobacteria</taxon>
        <taxon>Hyphomicrobiales</taxon>
        <taxon>Kaistiaceae</taxon>
        <taxon>Prosthecomicrobium</taxon>
    </lineage>
</organism>
<reference evidence="2 3" key="1">
    <citation type="submission" date="2020-08" db="EMBL/GenBank/DDBJ databases">
        <title>Genomic Encyclopedia of Type Strains, Phase IV (KMG-IV): sequencing the most valuable type-strain genomes for metagenomic binning, comparative biology and taxonomic classification.</title>
        <authorList>
            <person name="Goeker M."/>
        </authorList>
    </citation>
    <scope>NUCLEOTIDE SEQUENCE [LARGE SCALE GENOMIC DNA]</scope>
    <source>
        <strain evidence="2 3">DSM 16268</strain>
    </source>
</reference>
<dbReference type="NCBIfam" id="TIGR02594">
    <property type="entry name" value="TIGR02594 family protein"/>
    <property type="match status" value="1"/>
</dbReference>
<evidence type="ECO:0000313" key="3">
    <source>
        <dbReference type="Proteomes" id="UP000523821"/>
    </source>
</evidence>
<accession>A0A7W9CVL1</accession>
<keyword evidence="3" id="KW-1185">Reference proteome</keyword>
<sequence>MVDRQDQADGWSSVRIDGGGGNGPKGFVRTEYLLEKTLAPQDVKLTDFVSFVAQAAVAANVDVAYLLALARIESGSAWDRTAGVIRASIYKDTGATGPFQFLASTWNDLSKTAGDPPYLRAVDIIDARAQAFMAAQLADDAINRHQKNFGGLPSPAELYLYHFFGWPAALKVMGGKGDQAIDSLLATIYDKPDRVTSIMNGNASLLKADGKPRTRDGVLDEVARRLFDAYTANAPLLAKPEDWWPAAAGSPASSGGPTPWLSIAEKEVGQSEVPGAASNPRISAYLTTVGFAANQSDETAWCAAFVCWCLENSGDATAIATAKKYRSSFAADWLKLPKVVLEPTAGAIGVTKPYSTDTTGHVGFVKSTKDGQVVLLAGNQKPAGGTGPDQVCEKVFPRSDFVGFRWIGT</sequence>
<dbReference type="Gene3D" id="1.10.530.10">
    <property type="match status" value="1"/>
</dbReference>
<dbReference type="Pfam" id="PF05257">
    <property type="entry name" value="CHAP"/>
    <property type="match status" value="1"/>
</dbReference>
<gene>
    <name evidence="2" type="ORF">GGQ63_001229</name>
</gene>
<dbReference type="InterPro" id="IPR007921">
    <property type="entry name" value="CHAP_dom"/>
</dbReference>
<dbReference type="EMBL" id="JACHOO010000002">
    <property type="protein sequence ID" value="MBB5752177.1"/>
    <property type="molecule type" value="Genomic_DNA"/>
</dbReference>
<evidence type="ECO:0000259" key="1">
    <source>
        <dbReference type="Pfam" id="PF05257"/>
    </source>
</evidence>
<dbReference type="InterPro" id="IPR013423">
    <property type="entry name" value="CHP02594"/>
</dbReference>
<dbReference type="SUPFAM" id="SSF53955">
    <property type="entry name" value="Lysozyme-like"/>
    <property type="match status" value="1"/>
</dbReference>
<dbReference type="AlphaFoldDB" id="A0A7W9CVL1"/>